<feature type="compositionally biased region" description="Basic and acidic residues" evidence="1">
    <location>
        <begin position="49"/>
        <end position="58"/>
    </location>
</feature>
<accession>A0A1B6EM80</accession>
<evidence type="ECO:0000313" key="2">
    <source>
        <dbReference type="EMBL" id="JAS39014.1"/>
    </source>
</evidence>
<proteinExistence type="predicted"/>
<sequence length="356" mass="40609">MLEPLIEELEKILYETSKLKNDLNNSCERGWSLLCPSGSQINGFKIEKELPSPDKDESSGASNTSPSLGGVFDKVTELIAYGKVLRNSAKQENKKISSNVNLDVKGDVRNQLQLNKSKIYLAKSKSNSIPIPPRERHNVNTSNFKSKKGANSKHSSDTLTSEKTLYDLPSSCSEIRNTVCISHAENQEYPDNVTNKYLLKDNPMMSKGSNYGSAHNLKYSHSCSVTLSDLVKTLKMPEDMHHLLKCYFQYENYKLKQHVNKEHNTLDFSKRINNLAKLKLGIDLRTNIKERDRHMKYLDVADEVCRSRKATTVLDKSSIIWYQSKEQLCSYEVKCQRLLELQLQRRLIAVLEACLK</sequence>
<dbReference type="AlphaFoldDB" id="A0A1B6EM80"/>
<reference evidence="2" key="1">
    <citation type="submission" date="2015-11" db="EMBL/GenBank/DDBJ databases">
        <title>De novo transcriptome assembly of four potential Pierce s Disease insect vectors from Arizona vineyards.</title>
        <authorList>
            <person name="Tassone E.E."/>
        </authorList>
    </citation>
    <scope>NUCLEOTIDE SEQUENCE</scope>
</reference>
<name>A0A1B6EM80_9HEMI</name>
<protein>
    <submittedName>
        <fullName evidence="2">Uncharacterized protein</fullName>
    </submittedName>
</protein>
<evidence type="ECO:0000256" key="1">
    <source>
        <dbReference type="SAM" id="MobiDB-lite"/>
    </source>
</evidence>
<organism evidence="2">
    <name type="scientific">Cuerna arida</name>
    <dbReference type="NCBI Taxonomy" id="1464854"/>
    <lineage>
        <taxon>Eukaryota</taxon>
        <taxon>Metazoa</taxon>
        <taxon>Ecdysozoa</taxon>
        <taxon>Arthropoda</taxon>
        <taxon>Hexapoda</taxon>
        <taxon>Insecta</taxon>
        <taxon>Pterygota</taxon>
        <taxon>Neoptera</taxon>
        <taxon>Paraneoptera</taxon>
        <taxon>Hemiptera</taxon>
        <taxon>Auchenorrhyncha</taxon>
        <taxon>Membracoidea</taxon>
        <taxon>Cicadellidae</taxon>
        <taxon>Cicadellinae</taxon>
        <taxon>Proconiini</taxon>
        <taxon>Cuerna</taxon>
    </lineage>
</organism>
<feature type="region of interest" description="Disordered" evidence="1">
    <location>
        <begin position="49"/>
        <end position="68"/>
    </location>
</feature>
<dbReference type="EMBL" id="GECZ01030755">
    <property type="protein sequence ID" value="JAS39014.1"/>
    <property type="molecule type" value="Transcribed_RNA"/>
</dbReference>
<feature type="region of interest" description="Disordered" evidence="1">
    <location>
        <begin position="125"/>
        <end position="158"/>
    </location>
</feature>
<gene>
    <name evidence="2" type="ORF">g.10650</name>
</gene>